<keyword evidence="3" id="KW-1185">Reference proteome</keyword>
<feature type="domain" description="PAS" evidence="1">
    <location>
        <begin position="140"/>
        <end position="192"/>
    </location>
</feature>
<evidence type="ECO:0000313" key="3">
    <source>
        <dbReference type="Proteomes" id="UP000292781"/>
    </source>
</evidence>
<dbReference type="Gene3D" id="3.30.450.20">
    <property type="entry name" value="PAS domain"/>
    <property type="match status" value="1"/>
</dbReference>
<evidence type="ECO:0000259" key="1">
    <source>
        <dbReference type="Pfam" id="PF13188"/>
    </source>
</evidence>
<sequence>MRSLVDVVKKVGYAVDIGYWLVDVDKRQVYLPKGLGRPHGPDDPPVETGYQVLSLERTVACVEEPDRDRFRAYLAEILQSPDCDRVVEVAWHASWGGRIHLRLAARRVGTGPGSRIVGLVEVLNRWKEAEHVARSLSFIIEALFISSDDGIIIFDAHLKVRRLNRNALELFGITEAEEDAGDWAGVIEAKLPRSTRERLIEAVGSSSAVSGILALSGLGGPRLAWRANPWGNGAEEMSGIVMVVTAKRAAREADLVELGLAPTRPAAAPAQVLPEPPPAPVVVPPPRESRPPSNHRALEWVKHPILLVSIETAEVIYANRAAREAFHVPADRRSFVENVCDLSGFPSDPDPLTITTAGHLLLHLKMGARVGRMFDYDDDLLFVEYHDEPRPLRIPAVVAAHAAR</sequence>
<dbReference type="EMBL" id="SJFN01000002">
    <property type="protein sequence ID" value="TBW40897.1"/>
    <property type="molecule type" value="Genomic_DNA"/>
</dbReference>
<dbReference type="Pfam" id="PF13188">
    <property type="entry name" value="PAS_8"/>
    <property type="match status" value="1"/>
</dbReference>
<gene>
    <name evidence="2" type="ORF">EYW49_01720</name>
</gene>
<dbReference type="AlphaFoldDB" id="A0A4Q9VWZ5"/>
<name>A0A4Q9VWZ5_9HYPH</name>
<protein>
    <submittedName>
        <fullName evidence="2">PAS domain-containing protein</fullName>
    </submittedName>
</protein>
<dbReference type="CDD" id="cd00130">
    <property type="entry name" value="PAS"/>
    <property type="match status" value="1"/>
</dbReference>
<dbReference type="OrthoDB" id="10018283at2"/>
<proteinExistence type="predicted"/>
<dbReference type="Proteomes" id="UP000292781">
    <property type="component" value="Unassembled WGS sequence"/>
</dbReference>
<organism evidence="2 3">
    <name type="scientific">Siculibacillus lacustris</name>
    <dbReference type="NCBI Taxonomy" id="1549641"/>
    <lineage>
        <taxon>Bacteria</taxon>
        <taxon>Pseudomonadati</taxon>
        <taxon>Pseudomonadota</taxon>
        <taxon>Alphaproteobacteria</taxon>
        <taxon>Hyphomicrobiales</taxon>
        <taxon>Ancalomicrobiaceae</taxon>
        <taxon>Siculibacillus</taxon>
    </lineage>
</organism>
<dbReference type="SUPFAM" id="SSF55785">
    <property type="entry name" value="PYP-like sensor domain (PAS domain)"/>
    <property type="match status" value="1"/>
</dbReference>
<accession>A0A4Q9VWZ5</accession>
<reference evidence="2 3" key="1">
    <citation type="submission" date="2019-02" db="EMBL/GenBank/DDBJ databases">
        <title>Siculibacillus lacustris gen. nov., sp. nov., a new rosette-forming bacterium isolated from a freshwater crater lake (Lake St. Ana, Romania).</title>
        <authorList>
            <person name="Felfoldi T."/>
            <person name="Marton Z."/>
            <person name="Szabo A."/>
            <person name="Mentes A."/>
            <person name="Boka K."/>
            <person name="Marialigeti K."/>
            <person name="Mathe I."/>
            <person name="Koncz M."/>
            <person name="Schumann P."/>
            <person name="Toth E."/>
        </authorList>
    </citation>
    <scope>NUCLEOTIDE SEQUENCE [LARGE SCALE GENOMIC DNA]</scope>
    <source>
        <strain evidence="2 3">SA-279</strain>
    </source>
</reference>
<evidence type="ECO:0000313" key="2">
    <source>
        <dbReference type="EMBL" id="TBW40897.1"/>
    </source>
</evidence>
<dbReference type="InterPro" id="IPR000014">
    <property type="entry name" value="PAS"/>
</dbReference>
<comment type="caution">
    <text evidence="2">The sequence shown here is derived from an EMBL/GenBank/DDBJ whole genome shotgun (WGS) entry which is preliminary data.</text>
</comment>
<dbReference type="RefSeq" id="WP_131305322.1">
    <property type="nucleotide sequence ID" value="NZ_SJFN01000002.1"/>
</dbReference>
<dbReference type="InterPro" id="IPR035965">
    <property type="entry name" value="PAS-like_dom_sf"/>
</dbReference>